<evidence type="ECO:0000313" key="4">
    <source>
        <dbReference type="Proteomes" id="UP001303532"/>
    </source>
</evidence>
<evidence type="ECO:0000256" key="1">
    <source>
        <dbReference type="ARBA" id="ARBA00022679"/>
    </source>
</evidence>
<accession>A0ABZ0L214</accession>
<dbReference type="InterPro" id="IPR016181">
    <property type="entry name" value="Acyl_CoA_acyltransferase"/>
</dbReference>
<gene>
    <name evidence="3" type="ORF">PGH26_06990</name>
</gene>
<sequence length="153" mass="17227">MKIRKLREEEKLPMNLLLLADPSVKKIKEYVKIGECFVAELEQRTVGAYVLLQTRNGNAELMNVAVAEDLQGKGIGKRLVLDAIQVAKNHRNTAIHVATGNSSIGQLALYQKCGFRIVGVDQDHFVIHYPDAIFENGIQCRDRIRLAMKLEEL</sequence>
<dbReference type="InterPro" id="IPR050769">
    <property type="entry name" value="NAT_camello-type"/>
</dbReference>
<dbReference type="PROSITE" id="PS51186">
    <property type="entry name" value="GNAT"/>
    <property type="match status" value="1"/>
</dbReference>
<name>A0ABZ0L214_9BACL</name>
<proteinExistence type="predicted"/>
<feature type="domain" description="N-acetyltransferase" evidence="2">
    <location>
        <begin position="1"/>
        <end position="136"/>
    </location>
</feature>
<dbReference type="InterPro" id="IPR000182">
    <property type="entry name" value="GNAT_dom"/>
</dbReference>
<dbReference type="PANTHER" id="PTHR13947:SF37">
    <property type="entry name" value="LD18367P"/>
    <property type="match status" value="1"/>
</dbReference>
<keyword evidence="1" id="KW-0808">Transferase</keyword>
<dbReference type="PANTHER" id="PTHR13947">
    <property type="entry name" value="GNAT FAMILY N-ACETYLTRANSFERASE"/>
    <property type="match status" value="1"/>
</dbReference>
<organism evidence="3 4">
    <name type="scientific">Sporosarcina jeotgali</name>
    <dbReference type="NCBI Taxonomy" id="3020056"/>
    <lineage>
        <taxon>Bacteria</taxon>
        <taxon>Bacillati</taxon>
        <taxon>Bacillota</taxon>
        <taxon>Bacilli</taxon>
        <taxon>Bacillales</taxon>
        <taxon>Caryophanaceae</taxon>
        <taxon>Sporosarcina</taxon>
    </lineage>
</organism>
<dbReference type="EMBL" id="CP116341">
    <property type="protein sequence ID" value="WOV85676.1"/>
    <property type="molecule type" value="Genomic_DNA"/>
</dbReference>
<dbReference type="CDD" id="cd04301">
    <property type="entry name" value="NAT_SF"/>
    <property type="match status" value="1"/>
</dbReference>
<dbReference type="Proteomes" id="UP001303532">
    <property type="component" value="Chromosome"/>
</dbReference>
<dbReference type="Pfam" id="PF00583">
    <property type="entry name" value="Acetyltransf_1"/>
    <property type="match status" value="1"/>
</dbReference>
<protein>
    <submittedName>
        <fullName evidence="3">GNAT family N-acetyltransferase</fullName>
    </submittedName>
</protein>
<dbReference type="SUPFAM" id="SSF55729">
    <property type="entry name" value="Acyl-CoA N-acyltransferases (Nat)"/>
    <property type="match status" value="1"/>
</dbReference>
<evidence type="ECO:0000259" key="2">
    <source>
        <dbReference type="PROSITE" id="PS51186"/>
    </source>
</evidence>
<reference evidence="3 4" key="1">
    <citation type="submission" date="2023-01" db="EMBL/GenBank/DDBJ databases">
        <title>Sporosarcina sp. nov., isolated from Korean tranditional fermented seafood 'Jeotgal'.</title>
        <authorList>
            <person name="Yang A.-I."/>
        </authorList>
    </citation>
    <scope>NUCLEOTIDE SEQUENCE [LARGE SCALE GENOMIC DNA]</scope>
    <source>
        <strain evidence="3 4">B2O-1</strain>
    </source>
</reference>
<keyword evidence="4" id="KW-1185">Reference proteome</keyword>
<dbReference type="RefSeq" id="WP_323693274.1">
    <property type="nucleotide sequence ID" value="NZ_CP116341.1"/>
</dbReference>
<dbReference type="Gene3D" id="3.40.630.30">
    <property type="match status" value="1"/>
</dbReference>
<evidence type="ECO:0000313" key="3">
    <source>
        <dbReference type="EMBL" id="WOV85676.1"/>
    </source>
</evidence>